<gene>
    <name evidence="2" type="ORF">MEDL_37964</name>
</gene>
<feature type="transmembrane region" description="Helical" evidence="1">
    <location>
        <begin position="478"/>
        <end position="502"/>
    </location>
</feature>
<feature type="transmembrane region" description="Helical" evidence="1">
    <location>
        <begin position="391"/>
        <end position="412"/>
    </location>
</feature>
<dbReference type="Proteomes" id="UP000683360">
    <property type="component" value="Unassembled WGS sequence"/>
</dbReference>
<evidence type="ECO:0000313" key="2">
    <source>
        <dbReference type="EMBL" id="CAG2224751.1"/>
    </source>
</evidence>
<feature type="transmembrane region" description="Helical" evidence="1">
    <location>
        <begin position="276"/>
        <end position="298"/>
    </location>
</feature>
<sequence length="519" mass="60571">MLTNSQSEDDTLENIEKDIIKFSQQGSIILCDDINARTGSEPDFIINDVNDTHIPMYDNYSWDVIQEKRCSYDMKVDSREDYIEQAANECFNIIDNAASKCLIFRKTKLKGVRKHKNKKWFDIDLVQKRKSLISKGKLLSKFPWDPIIKGSYYKCYREYNKLRKYKERKFKQNILDSLDNLRDNNPKSYWNLIKELKEDISDGPENSIQSNVWKMSGHSATKLLTIGCMIFVWAVMIVVNALSTVKVGRDIGLFKNTTGDIADKYYTQITPAGWTFSIWGVIYTWQGIFMVYVLTTICRKVRNHYLYQMSVLPVAVYGIYIVNNLANIAWIIIWDRQYTIAALCVIVITPFTLYVCLFLSFRQLYRNLAYLSKNDATKEIWFIRFFIQNSLAFYAAWVTVASLINLVVVLVYDADVEQELACTITLGILSFEIVAWFIIDNFIIDKYVRYTFSPYIVFFVALIGSFTKNYDLDARYRISIFLLVLMCTAGVLLIVKIITIIIRYYKYPIRSNVEYEATF</sequence>
<name>A0A8S3T1E2_MYTED</name>
<feature type="transmembrane region" description="Helical" evidence="1">
    <location>
        <begin position="223"/>
        <end position="243"/>
    </location>
</feature>
<reference evidence="2" key="1">
    <citation type="submission" date="2021-03" db="EMBL/GenBank/DDBJ databases">
        <authorList>
            <person name="Bekaert M."/>
        </authorList>
    </citation>
    <scope>NUCLEOTIDE SEQUENCE</scope>
</reference>
<feature type="transmembrane region" description="Helical" evidence="1">
    <location>
        <begin position="340"/>
        <end position="361"/>
    </location>
</feature>
<keyword evidence="1" id="KW-0812">Transmembrane</keyword>
<accession>A0A8S3T1E2</accession>
<dbReference type="PANTHER" id="PTHR33802:SF1">
    <property type="entry name" value="XK-RELATED PROTEIN"/>
    <property type="match status" value="1"/>
</dbReference>
<keyword evidence="1" id="KW-1133">Transmembrane helix</keyword>
<evidence type="ECO:0000256" key="1">
    <source>
        <dbReference type="SAM" id="Phobius"/>
    </source>
</evidence>
<dbReference type="PANTHER" id="PTHR33802">
    <property type="entry name" value="SI:CH211-161H7.5-RELATED"/>
    <property type="match status" value="1"/>
</dbReference>
<keyword evidence="3" id="KW-1185">Reference proteome</keyword>
<feature type="transmembrane region" description="Helical" evidence="1">
    <location>
        <begin position="418"/>
        <end position="438"/>
    </location>
</feature>
<feature type="transmembrane region" description="Helical" evidence="1">
    <location>
        <begin position="447"/>
        <end position="466"/>
    </location>
</feature>
<evidence type="ECO:0000313" key="3">
    <source>
        <dbReference type="Proteomes" id="UP000683360"/>
    </source>
</evidence>
<dbReference type="OrthoDB" id="5586934at2759"/>
<evidence type="ECO:0008006" key="4">
    <source>
        <dbReference type="Google" id="ProtNLM"/>
    </source>
</evidence>
<proteinExistence type="predicted"/>
<keyword evidence="1" id="KW-0472">Membrane</keyword>
<comment type="caution">
    <text evidence="2">The sequence shown here is derived from an EMBL/GenBank/DDBJ whole genome shotgun (WGS) entry which is preliminary data.</text>
</comment>
<feature type="transmembrane region" description="Helical" evidence="1">
    <location>
        <begin position="310"/>
        <end position="334"/>
    </location>
</feature>
<dbReference type="EMBL" id="CAJPWZ010001819">
    <property type="protein sequence ID" value="CAG2224751.1"/>
    <property type="molecule type" value="Genomic_DNA"/>
</dbReference>
<organism evidence="2 3">
    <name type="scientific">Mytilus edulis</name>
    <name type="common">Blue mussel</name>
    <dbReference type="NCBI Taxonomy" id="6550"/>
    <lineage>
        <taxon>Eukaryota</taxon>
        <taxon>Metazoa</taxon>
        <taxon>Spiralia</taxon>
        <taxon>Lophotrochozoa</taxon>
        <taxon>Mollusca</taxon>
        <taxon>Bivalvia</taxon>
        <taxon>Autobranchia</taxon>
        <taxon>Pteriomorphia</taxon>
        <taxon>Mytilida</taxon>
        <taxon>Mytiloidea</taxon>
        <taxon>Mytilidae</taxon>
        <taxon>Mytilinae</taxon>
        <taxon>Mytilus</taxon>
    </lineage>
</organism>
<dbReference type="AlphaFoldDB" id="A0A8S3T1E2"/>
<protein>
    <recommendedName>
        <fullName evidence="4">Transmembrane protein</fullName>
    </recommendedName>
</protein>